<dbReference type="InterPro" id="IPR044492">
    <property type="entry name" value="P_typ_ATPase_HD_dom"/>
</dbReference>
<dbReference type="Pfam" id="PF00702">
    <property type="entry name" value="Hydrolase"/>
    <property type="match status" value="1"/>
</dbReference>
<evidence type="ECO:0000256" key="9">
    <source>
        <dbReference type="ARBA" id="ARBA00023136"/>
    </source>
</evidence>
<dbReference type="SUPFAM" id="SSF81653">
    <property type="entry name" value="Calcium ATPase, transduction domain A"/>
    <property type="match status" value="1"/>
</dbReference>
<organism evidence="12 13">
    <name type="scientific">Falsiporphyromonas endometrii</name>
    <dbReference type="NCBI Taxonomy" id="1387297"/>
    <lineage>
        <taxon>Bacteria</taxon>
        <taxon>Pseudomonadati</taxon>
        <taxon>Bacteroidota</taxon>
        <taxon>Bacteroidia</taxon>
        <taxon>Bacteroidales</taxon>
        <taxon>Porphyromonadaceae</taxon>
        <taxon>Falsiporphyromonas</taxon>
    </lineage>
</organism>
<feature type="transmembrane region" description="Helical" evidence="10">
    <location>
        <begin position="154"/>
        <end position="174"/>
    </location>
</feature>
<feature type="transmembrane region" description="Helical" evidence="10">
    <location>
        <begin position="186"/>
        <end position="204"/>
    </location>
</feature>
<keyword evidence="7" id="KW-1278">Translocase</keyword>
<dbReference type="InterPro" id="IPR023299">
    <property type="entry name" value="ATPase_P-typ_cyto_dom_N"/>
</dbReference>
<dbReference type="CDD" id="cd00371">
    <property type="entry name" value="HMA"/>
    <property type="match status" value="1"/>
</dbReference>
<feature type="transmembrane region" description="Helical" evidence="10">
    <location>
        <begin position="686"/>
        <end position="705"/>
    </location>
</feature>
<dbReference type="InterPro" id="IPR027256">
    <property type="entry name" value="P-typ_ATPase_IB"/>
</dbReference>
<reference evidence="13" key="1">
    <citation type="journal article" date="2019" name="Int. J. Syst. Evol. Microbiol.">
        <title>The Global Catalogue of Microorganisms (GCM) 10K type strain sequencing project: providing services to taxonomists for standard genome sequencing and annotation.</title>
        <authorList>
            <consortium name="The Broad Institute Genomics Platform"/>
            <consortium name="The Broad Institute Genome Sequencing Center for Infectious Disease"/>
            <person name="Wu L."/>
            <person name="Ma J."/>
        </authorList>
    </citation>
    <scope>NUCLEOTIDE SEQUENCE [LARGE SCALE GENOMIC DNA]</scope>
    <source>
        <strain evidence="13">CGMCC 4.7357</strain>
    </source>
</reference>
<dbReference type="RefSeq" id="WP_380077865.1">
    <property type="nucleotide sequence ID" value="NZ_JBHSGO010000049.1"/>
</dbReference>
<dbReference type="InterPro" id="IPR001757">
    <property type="entry name" value="P_typ_ATPase"/>
</dbReference>
<dbReference type="SFLD" id="SFLDF00027">
    <property type="entry name" value="p-type_atpase"/>
    <property type="match status" value="1"/>
</dbReference>
<dbReference type="InterPro" id="IPR023214">
    <property type="entry name" value="HAD_sf"/>
</dbReference>
<dbReference type="InterPro" id="IPR036163">
    <property type="entry name" value="HMA_dom_sf"/>
</dbReference>
<keyword evidence="3 10" id="KW-0812">Transmembrane</keyword>
<evidence type="ECO:0000256" key="4">
    <source>
        <dbReference type="ARBA" id="ARBA00022723"/>
    </source>
</evidence>
<dbReference type="Pfam" id="PF00403">
    <property type="entry name" value="HMA"/>
    <property type="match status" value="1"/>
</dbReference>
<dbReference type="PROSITE" id="PS01229">
    <property type="entry name" value="COF_2"/>
    <property type="match status" value="1"/>
</dbReference>
<accession>A0ABV9K6V8</accession>
<feature type="transmembrane region" description="Helical" evidence="10">
    <location>
        <begin position="86"/>
        <end position="110"/>
    </location>
</feature>
<name>A0ABV9K6V8_9PORP</name>
<sequence>MLRDYPVMGMHCAACSANVEKTASKVAHILSAKVDLGAAILHIDADDQFEEKDLIEAIKNIGFELIVSEDEDETLKKQEEFQKREFKILSFELIFAWLVFVIGSIVMFIAKKSCSDYAMIQLNHHLFGWSIATYLICGRRYIVGALKQLRHAVFSMDTLVFLSTTAGIIYSAIAMFRPDLMGGTKLHTNSSTMILAFVLLGKFMETKATGKTRSAIRSLLSLKPKVARKIDKEGGEDLIIDIRQIKPGDKLRILPGEEITADGIVYKGESNVIEQMITGESQPAFKSKGSKVFAGTINGKVHELIITAQKTGSDTVLNEIIRVVKEAEATKAPATRIADRIIAIFVPTVLVISLLTLIGWYVIGGSQMVSYALVSAISVLVIACPCALGLATPTAVSVAIGKAARMQILIRSAKALEDIAKSDTFVFDKTGTLTLGKPKVTHYEWLTEAGEHNGLATLLYEVEKRSTHPLAEALCNFLSSQNLLSDNKEDYSNINPLTEPGKGISFFYNNDLYRIGTASFVSEMLDIPIDETKNKEEGSKVYFVKENFLLAKFTISDSIPQRNIEVIRHLQKEQRRVLIMTGDKKEEAERVGKILGADQVFGELLPDEKMQQIEELIKQGRHVVMVGDGVNDTEAMTKAEVSIAMSKGSDIAKEVADITLMKSDIRQIPQLIKLSEKTRSIIKQNLFWALIYNAIAIPVASGLFFHWTHYILNPGIAAAAMACSSVLVVTNSLRLTKG</sequence>
<evidence type="ECO:0000313" key="13">
    <source>
        <dbReference type="Proteomes" id="UP001596020"/>
    </source>
</evidence>
<dbReference type="Proteomes" id="UP001596020">
    <property type="component" value="Unassembled WGS sequence"/>
</dbReference>
<dbReference type="SUPFAM" id="SSF56784">
    <property type="entry name" value="HAD-like"/>
    <property type="match status" value="1"/>
</dbReference>
<comment type="caution">
    <text evidence="12">The sequence shown here is derived from an EMBL/GenBank/DDBJ whole genome shotgun (WGS) entry which is preliminary data.</text>
</comment>
<evidence type="ECO:0000256" key="5">
    <source>
        <dbReference type="ARBA" id="ARBA00022741"/>
    </source>
</evidence>
<comment type="similarity">
    <text evidence="2 10">Belongs to the cation transport ATPase (P-type) (TC 3.A.3) family. Type IB subfamily.</text>
</comment>
<feature type="transmembrane region" description="Helical" evidence="10">
    <location>
        <begin position="369"/>
        <end position="401"/>
    </location>
</feature>
<feature type="transmembrane region" description="Helical" evidence="10">
    <location>
        <begin position="341"/>
        <end position="363"/>
    </location>
</feature>
<dbReference type="PROSITE" id="PS00154">
    <property type="entry name" value="ATPASE_E1_E2"/>
    <property type="match status" value="1"/>
</dbReference>
<evidence type="ECO:0000256" key="1">
    <source>
        <dbReference type="ARBA" id="ARBA00004127"/>
    </source>
</evidence>
<dbReference type="Gene3D" id="3.40.1110.10">
    <property type="entry name" value="Calcium-transporting ATPase, cytoplasmic domain N"/>
    <property type="match status" value="1"/>
</dbReference>
<comment type="subcellular location">
    <subcellularLocation>
        <location evidence="10">Cell membrane</location>
    </subcellularLocation>
    <subcellularLocation>
        <location evidence="1">Endomembrane system</location>
        <topology evidence="1">Multi-pass membrane protein</topology>
    </subcellularLocation>
</comment>
<dbReference type="InterPro" id="IPR036412">
    <property type="entry name" value="HAD-like_sf"/>
</dbReference>
<feature type="transmembrane region" description="Helical" evidence="10">
    <location>
        <begin position="122"/>
        <end position="142"/>
    </location>
</feature>
<keyword evidence="13" id="KW-1185">Reference proteome</keyword>
<dbReference type="Pfam" id="PF00122">
    <property type="entry name" value="E1-E2_ATPase"/>
    <property type="match status" value="1"/>
</dbReference>
<feature type="transmembrane region" description="Helical" evidence="10">
    <location>
        <begin position="711"/>
        <end position="733"/>
    </location>
</feature>
<keyword evidence="10" id="KW-1003">Cell membrane</keyword>
<evidence type="ECO:0000256" key="10">
    <source>
        <dbReference type="RuleBase" id="RU362081"/>
    </source>
</evidence>
<evidence type="ECO:0000256" key="3">
    <source>
        <dbReference type="ARBA" id="ARBA00022692"/>
    </source>
</evidence>
<dbReference type="PANTHER" id="PTHR43520">
    <property type="entry name" value="ATP7, ISOFORM B"/>
    <property type="match status" value="1"/>
</dbReference>
<dbReference type="Gene3D" id="3.40.50.1000">
    <property type="entry name" value="HAD superfamily/HAD-like"/>
    <property type="match status" value="1"/>
</dbReference>
<evidence type="ECO:0000259" key="11">
    <source>
        <dbReference type="PROSITE" id="PS50846"/>
    </source>
</evidence>
<feature type="domain" description="HMA" evidence="11">
    <location>
        <begin position="1"/>
        <end position="66"/>
    </location>
</feature>
<dbReference type="Gene3D" id="3.30.70.100">
    <property type="match status" value="1"/>
</dbReference>
<dbReference type="SUPFAM" id="SSF81660">
    <property type="entry name" value="Metal cation-transporting ATPase, ATP-binding domain N"/>
    <property type="match status" value="1"/>
</dbReference>
<dbReference type="PANTHER" id="PTHR43520:SF8">
    <property type="entry name" value="P-TYPE CU(+) TRANSPORTER"/>
    <property type="match status" value="1"/>
</dbReference>
<dbReference type="PROSITE" id="PS50846">
    <property type="entry name" value="HMA_2"/>
    <property type="match status" value="1"/>
</dbReference>
<keyword evidence="9 10" id="KW-0472">Membrane</keyword>
<dbReference type="InterPro" id="IPR018303">
    <property type="entry name" value="ATPase_P-typ_P_site"/>
</dbReference>
<dbReference type="InterPro" id="IPR008250">
    <property type="entry name" value="ATPase_P-typ_transduc_dom_A_sf"/>
</dbReference>
<dbReference type="EMBL" id="JBHSGO010000049">
    <property type="protein sequence ID" value="MFC4665588.1"/>
    <property type="molecule type" value="Genomic_DNA"/>
</dbReference>
<dbReference type="SUPFAM" id="SSF55008">
    <property type="entry name" value="HMA, heavy metal-associated domain"/>
    <property type="match status" value="1"/>
</dbReference>
<keyword evidence="6 10" id="KW-0067">ATP-binding</keyword>
<keyword evidence="4 10" id="KW-0479">Metal-binding</keyword>
<protein>
    <submittedName>
        <fullName evidence="12">Heavy metal translocating P-type ATPase</fullName>
    </submittedName>
</protein>
<dbReference type="SUPFAM" id="SSF81665">
    <property type="entry name" value="Calcium ATPase, transmembrane domain M"/>
    <property type="match status" value="1"/>
</dbReference>
<keyword evidence="8 10" id="KW-1133">Transmembrane helix</keyword>
<dbReference type="NCBIfam" id="TIGR01511">
    <property type="entry name" value="ATPase-IB1_Cu"/>
    <property type="match status" value="1"/>
</dbReference>
<keyword evidence="5 10" id="KW-0547">Nucleotide-binding</keyword>
<dbReference type="PRINTS" id="PR00943">
    <property type="entry name" value="CUATPASE"/>
</dbReference>
<evidence type="ECO:0000313" key="12">
    <source>
        <dbReference type="EMBL" id="MFC4665588.1"/>
    </source>
</evidence>
<dbReference type="SFLD" id="SFLDG00002">
    <property type="entry name" value="C1.7:_P-type_atpase_like"/>
    <property type="match status" value="1"/>
</dbReference>
<dbReference type="InterPro" id="IPR023298">
    <property type="entry name" value="ATPase_P-typ_TM_dom_sf"/>
</dbReference>
<evidence type="ECO:0000256" key="6">
    <source>
        <dbReference type="ARBA" id="ARBA00022840"/>
    </source>
</evidence>
<dbReference type="InterPro" id="IPR059000">
    <property type="entry name" value="ATPase_P-type_domA"/>
</dbReference>
<dbReference type="PRINTS" id="PR00119">
    <property type="entry name" value="CATATPASE"/>
</dbReference>
<evidence type="ECO:0000256" key="8">
    <source>
        <dbReference type="ARBA" id="ARBA00022989"/>
    </source>
</evidence>
<proteinExistence type="inferred from homology"/>
<evidence type="ECO:0000256" key="7">
    <source>
        <dbReference type="ARBA" id="ARBA00022967"/>
    </source>
</evidence>
<dbReference type="Gene3D" id="2.70.150.10">
    <property type="entry name" value="Calcium-transporting ATPase, cytoplasmic transduction domain A"/>
    <property type="match status" value="1"/>
</dbReference>
<dbReference type="SFLD" id="SFLDS00003">
    <property type="entry name" value="Haloacid_Dehalogenase"/>
    <property type="match status" value="1"/>
</dbReference>
<gene>
    <name evidence="12" type="ORF">ACFO3G_03005</name>
</gene>
<dbReference type="NCBIfam" id="TIGR01494">
    <property type="entry name" value="ATPase_P-type"/>
    <property type="match status" value="1"/>
</dbReference>
<dbReference type="InterPro" id="IPR006121">
    <property type="entry name" value="HMA_dom"/>
</dbReference>
<dbReference type="NCBIfam" id="TIGR01525">
    <property type="entry name" value="ATPase-IB_hvy"/>
    <property type="match status" value="1"/>
</dbReference>
<evidence type="ECO:0000256" key="2">
    <source>
        <dbReference type="ARBA" id="ARBA00006024"/>
    </source>
</evidence>